<evidence type="ECO:0000313" key="1">
    <source>
        <dbReference type="EMBL" id="KAF5839318.1"/>
    </source>
</evidence>
<evidence type="ECO:0000313" key="2">
    <source>
        <dbReference type="Proteomes" id="UP000815325"/>
    </source>
</evidence>
<proteinExistence type="predicted"/>
<gene>
    <name evidence="1" type="ORF">DUNSADRAFT_1095</name>
</gene>
<reference evidence="1" key="1">
    <citation type="submission" date="2017-08" db="EMBL/GenBank/DDBJ databases">
        <authorList>
            <person name="Polle J.E."/>
            <person name="Barry K."/>
            <person name="Cushman J."/>
            <person name="Schmutz J."/>
            <person name="Tran D."/>
            <person name="Hathwaick L.T."/>
            <person name="Yim W.C."/>
            <person name="Jenkins J."/>
            <person name="Mckie-Krisberg Z.M."/>
            <person name="Prochnik S."/>
            <person name="Lindquist E."/>
            <person name="Dockter R.B."/>
            <person name="Adam C."/>
            <person name="Molina H."/>
            <person name="Bunkerborg J."/>
            <person name="Jin E."/>
            <person name="Buchheim M."/>
            <person name="Magnuson J."/>
        </authorList>
    </citation>
    <scope>NUCLEOTIDE SEQUENCE</scope>
    <source>
        <strain evidence="1">CCAP 19/18</strain>
    </source>
</reference>
<dbReference type="Proteomes" id="UP000815325">
    <property type="component" value="Unassembled WGS sequence"/>
</dbReference>
<accession>A0ABQ7GXI0</accession>
<organism evidence="1 2">
    <name type="scientific">Dunaliella salina</name>
    <name type="common">Green alga</name>
    <name type="synonym">Protococcus salinus</name>
    <dbReference type="NCBI Taxonomy" id="3046"/>
    <lineage>
        <taxon>Eukaryota</taxon>
        <taxon>Viridiplantae</taxon>
        <taxon>Chlorophyta</taxon>
        <taxon>core chlorophytes</taxon>
        <taxon>Chlorophyceae</taxon>
        <taxon>CS clade</taxon>
        <taxon>Chlamydomonadales</taxon>
        <taxon>Dunaliellaceae</taxon>
        <taxon>Dunaliella</taxon>
    </lineage>
</organism>
<sequence length="155" mass="16652">MPSKLQIPTIHGFSLPQSLASDPPNPLALDPSNPSGKSLLECWRQVEAGIIDFLAAIEPRLLLTSVPPAGDAAQPLTLAGLFELERVLFLLCHFARYAGSWHFALPGSLPKFRMALTSFLTFAAKADSIRPVTLECPPQSAQEKEMAAQPSGECG</sequence>
<comment type="caution">
    <text evidence="1">The sequence shown here is derived from an EMBL/GenBank/DDBJ whole genome shotgun (WGS) entry which is preliminary data.</text>
</comment>
<name>A0ABQ7GXI0_DUNSA</name>
<protein>
    <submittedName>
        <fullName evidence="1">Uncharacterized protein</fullName>
    </submittedName>
</protein>
<dbReference type="EMBL" id="MU069547">
    <property type="protein sequence ID" value="KAF5839318.1"/>
    <property type="molecule type" value="Genomic_DNA"/>
</dbReference>
<keyword evidence="2" id="KW-1185">Reference proteome</keyword>